<dbReference type="GO" id="GO:0003676">
    <property type="term" value="F:nucleic acid binding"/>
    <property type="evidence" value="ECO:0007669"/>
    <property type="project" value="InterPro"/>
</dbReference>
<dbReference type="InterPro" id="IPR041588">
    <property type="entry name" value="Integrase_H2C2"/>
</dbReference>
<sequence>MENNFQPTLQQQLAAAQQQIQQLANQNMEANNEIVRLRGLNPQVSQTNPAISAPLPRPPPIQQNQFRTPQIPSMPQASQIPVMTQMSQNNVRPPQNNQSQTIFPPLPSGPPPVFTYVQPQGVPRPFYSIPEPIPHIPTINTTVTHVPIQPNYQGNIGVTPTENLMDVRLKMLEEQNKAMLALLAKLPGAAVPVEVEPKTGFQASPYVDEIALMEIPKKYNIPAFTTKYSGITDPVEHVAQYKQLMWTASIPSQYQEACMCKSFGSTLTGAALQWLINLKPKSIESFAELVNQFTRQFASSRKMEKQTSDLYYVVQKTGETIRDYFNRFNAEMIEVKNCDIKTAIEAYKRGLDNSSELYTDLTKYPPENFDDVRARTLAHMRIEDDAIFRRKHSNEKKNLGAQKHDFKPKRVNKIGNSRQESKTRTSKGTGRIRYPDLSTYNFAGTSKELVDSLRKIDANVRWPKKPENPSKDKDQTKWCEFHADHGHTTDECISLKKEIAYLKTNGHLKGIIGDEAERPASPIHTKVVNCITGGSEVCGLTYSAAKRHAREGPEGYPVPENSKTAAERELDATKLTFDQDDQDDLSVVQKKNGKWRVCIDFTDLNKACPKDPFPLPHIDAMVDATAGHELLTFMDAYSGYNQILMHTEDQEKTAFMTDKGIYCYKVMPFGLKNAGSTYQRLVNMMFKEHLGRTMEVYIDDMLVKSERSHDHIDHLKQSFDILRQYKMKLNPTKCSFGVRAGKFLGYMITQRGIEASPEQIKAIQEIQSPRNVKEVQKLTGRVAALNRFISRSSDKCHLFYNVLRKNQGFSWTEAHEKALQDLKHYMASPPLLTKPIEGESLQLYLAVSNNAVSAVLVREGDQQQHPIYYISKSFLNAETRYTSMEKLLLGLVTAAKKLRHYFESHHIIVVTNYPLKTVLRKPELTGRLAKWSIYLSGFDLTYKPRTAIKSQALADFVAEFSPEVEQPSHDEINNVMIQDNQLWTLYVDGSSNIRGSGLGIVLKSSHGGNMVYSIRCEFKATNNEAEYEALIAGLEIAYNSGARCLHVRSDSLLVVNQINGDFQAKDSKMMVYLEIAKESIARFEKFSIEQIPRDLNVQADALANLGSAFNEPTLENIPIIHLTMSSIEAKEKVQMIEEVYNWSLDIWNYLKYDKLPNDKMEARKTKVKASRYTIFEGKLYRKSTSGLILRCITSQKHMNQILQEMHDGECGNHSGGRSLANRISRQGYYWPTLREDAMRYVQKCDACQKHSGMSHLPSEPLHSVLIPWPFMRWGMDIVGKLPPAPGQKVYLLVLTDYFSKWIEAAAFSQVRDKEVISFIQTNIIYRFGVPSEIMCDNGSQFISERTRKFCDERGIRLITSTPRYPQSNGLAESSNKVIINSIRKRLKEAKGRWVEELPSVLWANRTTPRTSTGQTPFSLVYGCEAVLPIESQLPIARHRTMDQNVINLYYDLDALEELREKAFQKMALQKAMVERHFNRKVKAKIFQVGDYVLRQVFQNTQELNAGKLSIKWEGPYIISKIIGNGAYKLTNIEGKEVPRSWNATHLKRYYF</sequence>
<dbReference type="CDD" id="cd01647">
    <property type="entry name" value="RT_LTR"/>
    <property type="match status" value="1"/>
</dbReference>
<keyword evidence="7" id="KW-1185">Reference proteome</keyword>
<feature type="domain" description="Integrase catalytic" evidence="5">
    <location>
        <begin position="1265"/>
        <end position="1424"/>
    </location>
</feature>
<evidence type="ECO:0000313" key="6">
    <source>
        <dbReference type="EMBL" id="KAJ9536516.1"/>
    </source>
</evidence>
<dbReference type="Proteomes" id="UP001172457">
    <property type="component" value="Unassembled WGS sequence"/>
</dbReference>
<dbReference type="Gene3D" id="3.10.20.370">
    <property type="match status" value="1"/>
</dbReference>
<feature type="region of interest" description="Disordered" evidence="2">
    <location>
        <begin position="388"/>
        <end position="431"/>
    </location>
</feature>
<dbReference type="Pfam" id="PF00078">
    <property type="entry name" value="RVT_1"/>
    <property type="match status" value="1"/>
</dbReference>
<reference evidence="6" key="1">
    <citation type="submission" date="2023-03" db="EMBL/GenBank/DDBJ databases">
        <title>Chromosome-scale reference genome and RAD-based genetic map of yellow starthistle (Centaurea solstitialis) reveal putative structural variation and QTLs associated with invader traits.</title>
        <authorList>
            <person name="Reatini B."/>
            <person name="Cang F.A."/>
            <person name="Jiang Q."/>
            <person name="Mckibben M.T.W."/>
            <person name="Barker M.S."/>
            <person name="Rieseberg L.H."/>
            <person name="Dlugosch K.M."/>
        </authorList>
    </citation>
    <scope>NUCLEOTIDE SEQUENCE</scope>
    <source>
        <strain evidence="6">CAN-66</strain>
        <tissue evidence="6">Leaf</tissue>
    </source>
</reference>
<dbReference type="Gene3D" id="1.10.340.70">
    <property type="match status" value="1"/>
</dbReference>
<evidence type="ECO:0000259" key="5">
    <source>
        <dbReference type="PROSITE" id="PS50994"/>
    </source>
</evidence>
<dbReference type="PANTHER" id="PTHR48475:SF2">
    <property type="entry name" value="RIBONUCLEASE H"/>
    <property type="match status" value="1"/>
</dbReference>
<dbReference type="PANTHER" id="PTHR48475">
    <property type="entry name" value="RIBONUCLEASE H"/>
    <property type="match status" value="1"/>
</dbReference>
<dbReference type="Pfam" id="PF17921">
    <property type="entry name" value="Integrase_H2C2"/>
    <property type="match status" value="1"/>
</dbReference>
<protein>
    <submittedName>
        <fullName evidence="6">Uncharacterized protein</fullName>
    </submittedName>
</protein>
<evidence type="ECO:0000256" key="1">
    <source>
        <dbReference type="SAM" id="Coils"/>
    </source>
</evidence>
<feature type="domain" description="RNase H type-1" evidence="4">
    <location>
        <begin position="979"/>
        <end position="1108"/>
    </location>
</feature>
<evidence type="ECO:0000259" key="4">
    <source>
        <dbReference type="PROSITE" id="PS50879"/>
    </source>
</evidence>
<dbReference type="InterPro" id="IPR036397">
    <property type="entry name" value="RNaseH_sf"/>
</dbReference>
<dbReference type="Pfam" id="PF00665">
    <property type="entry name" value="rve"/>
    <property type="match status" value="1"/>
</dbReference>
<dbReference type="InterPro" id="IPR005162">
    <property type="entry name" value="Retrotrans_gag_dom"/>
</dbReference>
<dbReference type="InterPro" id="IPR000477">
    <property type="entry name" value="RT_dom"/>
</dbReference>
<accession>A0AA38SHN9</accession>
<feature type="domain" description="Reverse transcriptase" evidence="3">
    <location>
        <begin position="569"/>
        <end position="748"/>
    </location>
</feature>
<evidence type="ECO:0000313" key="7">
    <source>
        <dbReference type="Proteomes" id="UP001172457"/>
    </source>
</evidence>
<dbReference type="Pfam" id="PF03732">
    <property type="entry name" value="Retrotrans_gag"/>
    <property type="match status" value="1"/>
</dbReference>
<dbReference type="PROSITE" id="PS50878">
    <property type="entry name" value="RT_POL"/>
    <property type="match status" value="1"/>
</dbReference>
<dbReference type="SUPFAM" id="SSF56672">
    <property type="entry name" value="DNA/RNA polymerases"/>
    <property type="match status" value="1"/>
</dbReference>
<comment type="caution">
    <text evidence="6">The sequence shown here is derived from an EMBL/GenBank/DDBJ whole genome shotgun (WGS) entry which is preliminary data.</text>
</comment>
<dbReference type="EMBL" id="JARYMX010000018">
    <property type="protein sequence ID" value="KAJ9536516.1"/>
    <property type="molecule type" value="Genomic_DNA"/>
</dbReference>
<feature type="compositionally biased region" description="Basic and acidic residues" evidence="2">
    <location>
        <begin position="395"/>
        <end position="405"/>
    </location>
</feature>
<proteinExistence type="predicted"/>
<evidence type="ECO:0000259" key="3">
    <source>
        <dbReference type="PROSITE" id="PS50878"/>
    </source>
</evidence>
<keyword evidence="1" id="KW-0175">Coiled coil</keyword>
<dbReference type="InterPro" id="IPR001584">
    <property type="entry name" value="Integrase_cat-core"/>
</dbReference>
<dbReference type="GO" id="GO:0015074">
    <property type="term" value="P:DNA integration"/>
    <property type="evidence" value="ECO:0007669"/>
    <property type="project" value="InterPro"/>
</dbReference>
<dbReference type="CDD" id="cd09279">
    <property type="entry name" value="RNase_HI_like"/>
    <property type="match status" value="1"/>
</dbReference>
<dbReference type="CDD" id="cd09274">
    <property type="entry name" value="RNase_HI_RT_Ty3"/>
    <property type="match status" value="1"/>
</dbReference>
<evidence type="ECO:0000256" key="2">
    <source>
        <dbReference type="SAM" id="MobiDB-lite"/>
    </source>
</evidence>
<dbReference type="PROSITE" id="PS50879">
    <property type="entry name" value="RNASE_H_1"/>
    <property type="match status" value="1"/>
</dbReference>
<gene>
    <name evidence="6" type="ORF">OSB04_un000310</name>
</gene>
<dbReference type="InterPro" id="IPR012337">
    <property type="entry name" value="RNaseH-like_sf"/>
</dbReference>
<dbReference type="Pfam" id="PF13456">
    <property type="entry name" value="RVT_3"/>
    <property type="match status" value="1"/>
</dbReference>
<dbReference type="SUPFAM" id="SSF53098">
    <property type="entry name" value="Ribonuclease H-like"/>
    <property type="match status" value="2"/>
</dbReference>
<dbReference type="Pfam" id="PF17919">
    <property type="entry name" value="RT_RNaseH_2"/>
    <property type="match status" value="1"/>
</dbReference>
<feature type="coiled-coil region" evidence="1">
    <location>
        <begin position="6"/>
        <end position="40"/>
    </location>
</feature>
<dbReference type="InterPro" id="IPR041577">
    <property type="entry name" value="RT_RNaseH_2"/>
</dbReference>
<dbReference type="InterPro" id="IPR002156">
    <property type="entry name" value="RNaseH_domain"/>
</dbReference>
<dbReference type="Gene3D" id="3.30.70.270">
    <property type="match status" value="2"/>
</dbReference>
<organism evidence="6 7">
    <name type="scientific">Centaurea solstitialis</name>
    <name type="common">yellow star-thistle</name>
    <dbReference type="NCBI Taxonomy" id="347529"/>
    <lineage>
        <taxon>Eukaryota</taxon>
        <taxon>Viridiplantae</taxon>
        <taxon>Streptophyta</taxon>
        <taxon>Embryophyta</taxon>
        <taxon>Tracheophyta</taxon>
        <taxon>Spermatophyta</taxon>
        <taxon>Magnoliopsida</taxon>
        <taxon>eudicotyledons</taxon>
        <taxon>Gunneridae</taxon>
        <taxon>Pentapetalae</taxon>
        <taxon>asterids</taxon>
        <taxon>campanulids</taxon>
        <taxon>Asterales</taxon>
        <taxon>Asteraceae</taxon>
        <taxon>Carduoideae</taxon>
        <taxon>Cardueae</taxon>
        <taxon>Centaureinae</taxon>
        <taxon>Centaurea</taxon>
    </lineage>
</organism>
<dbReference type="GO" id="GO:0004523">
    <property type="term" value="F:RNA-DNA hybrid ribonuclease activity"/>
    <property type="evidence" value="ECO:0007669"/>
    <property type="project" value="InterPro"/>
</dbReference>
<dbReference type="Gene3D" id="3.30.420.10">
    <property type="entry name" value="Ribonuclease H-like superfamily/Ribonuclease H"/>
    <property type="match status" value="2"/>
</dbReference>
<dbReference type="PROSITE" id="PS50994">
    <property type="entry name" value="INTEGRASE"/>
    <property type="match status" value="1"/>
</dbReference>
<name>A0AA38SHN9_9ASTR</name>
<dbReference type="InterPro" id="IPR043128">
    <property type="entry name" value="Rev_trsase/Diguanyl_cyclase"/>
</dbReference>
<dbReference type="Gene3D" id="3.10.10.10">
    <property type="entry name" value="HIV Type 1 Reverse Transcriptase, subunit A, domain 1"/>
    <property type="match status" value="1"/>
</dbReference>
<dbReference type="InterPro" id="IPR043502">
    <property type="entry name" value="DNA/RNA_pol_sf"/>
</dbReference>